<keyword evidence="1" id="KW-0812">Transmembrane</keyword>
<proteinExistence type="predicted"/>
<dbReference type="Proteomes" id="UP000761574">
    <property type="component" value="Unassembled WGS sequence"/>
</dbReference>
<gene>
    <name evidence="2" type="ORF">TUM4630_20370</name>
</gene>
<dbReference type="PANTHER" id="PTHR39594">
    <property type="entry name" value="PROTEIN YCHQ"/>
    <property type="match status" value="1"/>
</dbReference>
<keyword evidence="1" id="KW-0472">Membrane</keyword>
<organism evidence="2 3">
    <name type="scientific">Shewanella algidipiscicola</name>
    <dbReference type="NCBI Taxonomy" id="614070"/>
    <lineage>
        <taxon>Bacteria</taxon>
        <taxon>Pseudomonadati</taxon>
        <taxon>Pseudomonadota</taxon>
        <taxon>Gammaproteobacteria</taxon>
        <taxon>Alteromonadales</taxon>
        <taxon>Shewanellaceae</taxon>
        <taxon>Shewanella</taxon>
    </lineage>
</organism>
<evidence type="ECO:0000256" key="1">
    <source>
        <dbReference type="SAM" id="Phobius"/>
    </source>
</evidence>
<keyword evidence="1" id="KW-1133">Transmembrane helix</keyword>
<keyword evidence="3" id="KW-1185">Reference proteome</keyword>
<protein>
    <submittedName>
        <fullName evidence="2">SirB family protein</fullName>
    </submittedName>
</protein>
<dbReference type="PANTHER" id="PTHR39594:SF1">
    <property type="entry name" value="PROTEIN YCHQ"/>
    <property type="match status" value="1"/>
</dbReference>
<evidence type="ECO:0000313" key="3">
    <source>
        <dbReference type="Proteomes" id="UP000761574"/>
    </source>
</evidence>
<accession>A0ABQ4PIK5</accession>
<evidence type="ECO:0000313" key="2">
    <source>
        <dbReference type="EMBL" id="GIU47207.1"/>
    </source>
</evidence>
<feature type="transmembrane region" description="Helical" evidence="1">
    <location>
        <begin position="73"/>
        <end position="92"/>
    </location>
</feature>
<name>A0ABQ4PIK5_9GAMM</name>
<reference evidence="2 3" key="1">
    <citation type="submission" date="2021-05" db="EMBL/GenBank/DDBJ databases">
        <title>Molecular characterization for Shewanella algae harboring chromosomal blaOXA-55-like strains isolated from clinical and environment sample.</title>
        <authorList>
            <person name="Ohama Y."/>
            <person name="Aoki K."/>
            <person name="Harada S."/>
            <person name="Moriya K."/>
            <person name="Ishii Y."/>
            <person name="Tateda K."/>
        </authorList>
    </citation>
    <scope>NUCLEOTIDE SEQUENCE [LARGE SCALE GENOMIC DNA]</scope>
    <source>
        <strain evidence="2 3">LMG 23746</strain>
    </source>
</reference>
<sequence>MDSLYPAIKHIHLTFIALSVLFFIVRFALHLKQSPIMDKKFVKVAPHVIDTLLVLSGLTLCFIIKQYPFQDVWLTEKIGALLAYIFLATIALKANRNKLFKIFAALGAIAWIVYAGKVAMLKQAIILS</sequence>
<feature type="transmembrane region" description="Helical" evidence="1">
    <location>
        <begin position="99"/>
        <end position="120"/>
    </location>
</feature>
<dbReference type="RefSeq" id="WP_119978357.1">
    <property type="nucleotide sequence ID" value="NZ_BPFB01000021.1"/>
</dbReference>
<feature type="transmembrane region" description="Helical" evidence="1">
    <location>
        <begin position="41"/>
        <end position="67"/>
    </location>
</feature>
<dbReference type="EMBL" id="BPFB01000021">
    <property type="protein sequence ID" value="GIU47207.1"/>
    <property type="molecule type" value="Genomic_DNA"/>
</dbReference>
<dbReference type="InterPro" id="IPR007360">
    <property type="entry name" value="SirB"/>
</dbReference>
<dbReference type="PIRSF" id="PIRSF005610">
    <property type="entry name" value="SirB"/>
    <property type="match status" value="1"/>
</dbReference>
<dbReference type="Pfam" id="PF04247">
    <property type="entry name" value="SirB"/>
    <property type="match status" value="1"/>
</dbReference>
<feature type="transmembrane region" description="Helical" evidence="1">
    <location>
        <begin position="12"/>
        <end position="29"/>
    </location>
</feature>
<comment type="caution">
    <text evidence="2">The sequence shown here is derived from an EMBL/GenBank/DDBJ whole genome shotgun (WGS) entry which is preliminary data.</text>
</comment>